<dbReference type="Proteomes" id="UP000694563">
    <property type="component" value="Chromosome 22"/>
</dbReference>
<comment type="similarity">
    <text evidence="2">Belongs to the SLC13A/DASS transporter (TC 2.A.47) family. NADC subfamily.</text>
</comment>
<dbReference type="GO" id="GO:0015137">
    <property type="term" value="F:citrate transmembrane transporter activity"/>
    <property type="evidence" value="ECO:0007669"/>
    <property type="project" value="TreeGrafter"/>
</dbReference>
<accession>A0A8C3V6F2</accession>
<keyword evidence="5 7" id="KW-0472">Membrane</keyword>
<keyword evidence="6" id="KW-0915">Sodium</keyword>
<keyword evidence="3 7" id="KW-0812">Transmembrane</keyword>
<feature type="transmembrane region" description="Helical" evidence="7">
    <location>
        <begin position="212"/>
        <end position="234"/>
    </location>
</feature>
<feature type="transmembrane region" description="Helical" evidence="7">
    <location>
        <begin position="42"/>
        <end position="59"/>
    </location>
</feature>
<protein>
    <submittedName>
        <fullName evidence="8">Solute carrier family 13 member 5</fullName>
    </submittedName>
</protein>
<keyword evidence="6" id="KW-0406">Ion transport</keyword>
<keyword evidence="6" id="KW-0739">Sodium transport</keyword>
<dbReference type="GO" id="GO:0017153">
    <property type="term" value="F:sodium:dicarboxylate symporter activity"/>
    <property type="evidence" value="ECO:0007669"/>
    <property type="project" value="TreeGrafter"/>
</dbReference>
<dbReference type="GO" id="GO:0005886">
    <property type="term" value="C:plasma membrane"/>
    <property type="evidence" value="ECO:0007669"/>
    <property type="project" value="TreeGrafter"/>
</dbReference>
<dbReference type="GO" id="GO:0015741">
    <property type="term" value="P:fumarate transport"/>
    <property type="evidence" value="ECO:0007669"/>
    <property type="project" value="TreeGrafter"/>
</dbReference>
<feature type="transmembrane region" description="Helical" evidence="7">
    <location>
        <begin position="66"/>
        <end position="92"/>
    </location>
</feature>
<evidence type="ECO:0000256" key="3">
    <source>
        <dbReference type="ARBA" id="ARBA00022692"/>
    </source>
</evidence>
<dbReference type="Ensembl" id="ENSCUST00005027387.1">
    <property type="protein sequence ID" value="ENSCUSP00005026455.1"/>
    <property type="gene ID" value="ENSCUSG00005016074.1"/>
</dbReference>
<organism evidence="8 9">
    <name type="scientific">Catharus ustulatus</name>
    <name type="common">Russet-backed thrush</name>
    <name type="synonym">Hylocichla ustulatus</name>
    <dbReference type="NCBI Taxonomy" id="91951"/>
    <lineage>
        <taxon>Eukaryota</taxon>
        <taxon>Metazoa</taxon>
        <taxon>Chordata</taxon>
        <taxon>Craniata</taxon>
        <taxon>Vertebrata</taxon>
        <taxon>Euteleostomi</taxon>
        <taxon>Archelosauria</taxon>
        <taxon>Archosauria</taxon>
        <taxon>Dinosauria</taxon>
        <taxon>Saurischia</taxon>
        <taxon>Theropoda</taxon>
        <taxon>Coelurosauria</taxon>
        <taxon>Aves</taxon>
        <taxon>Neognathae</taxon>
        <taxon>Neoaves</taxon>
        <taxon>Telluraves</taxon>
        <taxon>Australaves</taxon>
        <taxon>Passeriformes</taxon>
        <taxon>Turdidae</taxon>
        <taxon>Catharus</taxon>
    </lineage>
</organism>
<dbReference type="InterPro" id="IPR001898">
    <property type="entry name" value="SLC13A/DASS"/>
</dbReference>
<keyword evidence="9" id="KW-1185">Reference proteome</keyword>
<reference evidence="8" key="3">
    <citation type="submission" date="2025-09" db="UniProtKB">
        <authorList>
            <consortium name="Ensembl"/>
        </authorList>
    </citation>
    <scope>IDENTIFICATION</scope>
</reference>
<evidence type="ECO:0000256" key="4">
    <source>
        <dbReference type="ARBA" id="ARBA00022989"/>
    </source>
</evidence>
<evidence type="ECO:0000256" key="1">
    <source>
        <dbReference type="ARBA" id="ARBA00004141"/>
    </source>
</evidence>
<evidence type="ECO:0000313" key="8">
    <source>
        <dbReference type="Ensembl" id="ENSCUSP00005026455.1"/>
    </source>
</evidence>
<feature type="transmembrane region" description="Helical" evidence="7">
    <location>
        <begin position="12"/>
        <end position="36"/>
    </location>
</feature>
<dbReference type="GO" id="GO:0015729">
    <property type="term" value="P:oxaloacetate transport"/>
    <property type="evidence" value="ECO:0007669"/>
    <property type="project" value="TreeGrafter"/>
</dbReference>
<evidence type="ECO:0000256" key="7">
    <source>
        <dbReference type="SAM" id="Phobius"/>
    </source>
</evidence>
<dbReference type="Pfam" id="PF00939">
    <property type="entry name" value="Na_sulph_symp"/>
    <property type="match status" value="1"/>
</dbReference>
<evidence type="ECO:0000256" key="6">
    <source>
        <dbReference type="ARBA" id="ARBA00023201"/>
    </source>
</evidence>
<evidence type="ECO:0000256" key="2">
    <source>
        <dbReference type="ARBA" id="ARBA00006772"/>
    </source>
</evidence>
<dbReference type="PANTHER" id="PTHR10283:SF109">
    <property type="entry name" value="NA(+)_CITRATE COTRANSPORTER"/>
    <property type="match status" value="1"/>
</dbReference>
<dbReference type="AlphaFoldDB" id="A0A8C3V6F2"/>
<evidence type="ECO:0000313" key="9">
    <source>
        <dbReference type="Proteomes" id="UP000694563"/>
    </source>
</evidence>
<comment type="subcellular location">
    <subcellularLocation>
        <location evidence="1">Membrane</location>
        <topology evidence="1">Multi-pass membrane protein</topology>
    </subcellularLocation>
</comment>
<proteinExistence type="inferred from homology"/>
<evidence type="ECO:0000256" key="5">
    <source>
        <dbReference type="ARBA" id="ARBA00023136"/>
    </source>
</evidence>
<reference evidence="8" key="2">
    <citation type="submission" date="2025-08" db="UniProtKB">
        <authorList>
            <consortium name="Ensembl"/>
        </authorList>
    </citation>
    <scope>IDENTIFICATION</scope>
</reference>
<sequence length="314" mass="34909">MAVYWCTEVIPLAVTSLMPVVFLPLLGVRSVCLQYLNNTNMLFFGGLIVAISVEHWNLHRRIALKILLLLGVKPALLMLGFMIVTAFLSMWISNTATTAMMIPIVQAVLDQLDSTEHDMTVMEQAAGQTNTVIELEEKSTPESTAANGKGLLTKKSSEEKKKWKHVCKGMTLCVCYAASIGGTATLTGTGPNVVLKGQMNQIYPDNNDIVNFASWFGFSFPNMVLMLVLAWLWLQCSFIGLNLKKSWGCGTEKTAKDKAAYNVLKEEMKKLGPVSYAELNVFLLFVLLVLLWFTRHPGFIKVLGVFSIFYSLDY</sequence>
<feature type="transmembrane region" description="Helical" evidence="7">
    <location>
        <begin position="274"/>
        <end position="293"/>
    </location>
</feature>
<keyword evidence="4 7" id="KW-1133">Transmembrane helix</keyword>
<dbReference type="PANTHER" id="PTHR10283">
    <property type="entry name" value="SOLUTE CARRIER FAMILY 13 MEMBER"/>
    <property type="match status" value="1"/>
</dbReference>
<gene>
    <name evidence="8" type="primary">LOC117005923</name>
</gene>
<dbReference type="GO" id="GO:0015141">
    <property type="term" value="F:succinate transmembrane transporter activity"/>
    <property type="evidence" value="ECO:0007669"/>
    <property type="project" value="TreeGrafter"/>
</dbReference>
<keyword evidence="6" id="KW-0813">Transport</keyword>
<name>A0A8C3V6F2_CATUS</name>
<reference evidence="8" key="1">
    <citation type="submission" date="2020-10" db="EMBL/GenBank/DDBJ databases">
        <title>Catharus ustulatus (Swainson's thrush) genome, bCatUst1, primary haplotype v2.</title>
        <authorList>
            <person name="Delmore K."/>
            <person name="Vafadar M."/>
            <person name="Formenti G."/>
            <person name="Chow W."/>
            <person name="Pelan S."/>
            <person name="Howe K."/>
            <person name="Rhie A."/>
            <person name="Mountcastle J."/>
            <person name="Haase B."/>
            <person name="Fedrigo O."/>
            <person name="Jarvis E.D."/>
        </authorList>
    </citation>
    <scope>NUCLEOTIDE SEQUENCE [LARGE SCALE GENOMIC DNA]</scope>
</reference>